<evidence type="ECO:0000313" key="2">
    <source>
        <dbReference type="EMBL" id="MFC0314821.1"/>
    </source>
</evidence>
<organism evidence="2 3">
    <name type="scientific">Gordonia phosphorivorans</name>
    <dbReference type="NCBI Taxonomy" id="1056982"/>
    <lineage>
        <taxon>Bacteria</taxon>
        <taxon>Bacillati</taxon>
        <taxon>Actinomycetota</taxon>
        <taxon>Actinomycetes</taxon>
        <taxon>Mycobacteriales</taxon>
        <taxon>Gordoniaceae</taxon>
        <taxon>Gordonia</taxon>
    </lineage>
</organism>
<feature type="transmembrane region" description="Helical" evidence="1">
    <location>
        <begin position="66"/>
        <end position="88"/>
    </location>
</feature>
<reference evidence="2 3" key="1">
    <citation type="submission" date="2024-09" db="EMBL/GenBank/DDBJ databases">
        <authorList>
            <person name="Sun Q."/>
            <person name="Mori K."/>
        </authorList>
    </citation>
    <scope>NUCLEOTIDE SEQUENCE [LARGE SCALE GENOMIC DNA]</scope>
    <source>
        <strain evidence="2 3">CCM 7957</strain>
    </source>
</reference>
<keyword evidence="1" id="KW-0812">Transmembrane</keyword>
<feature type="transmembrane region" description="Helical" evidence="1">
    <location>
        <begin position="235"/>
        <end position="255"/>
    </location>
</feature>
<sequence length="263" mass="27464">MSVPMTAKGIDPGLATIPFWRTVLVELRKAVGTRGPWIVLGVMALVWCGVGVVGLSVGVPASFGGLLSSFGLMTRIFVGVLAILLVTTEWGQRSVVTTFALEPRRERVILAKLSAALLLAVAFFAVMSVLATVITALRGGAFDDAARALRGDGVRTLFDVLMAFAIALAVLNTAGAMVTYLVLPEVIVPTLLFLGSLGSAADRPGGGLYGTLAPWVYPREALAGISEAAPGAQDWAQVLVCAVIWIGLPGVLGVYRVMTAEVK</sequence>
<dbReference type="Proteomes" id="UP001589783">
    <property type="component" value="Unassembled WGS sequence"/>
</dbReference>
<protein>
    <submittedName>
        <fullName evidence="2">ABC transporter permease</fullName>
    </submittedName>
</protein>
<feature type="transmembrane region" description="Helical" evidence="1">
    <location>
        <begin position="157"/>
        <end position="183"/>
    </location>
</feature>
<name>A0ABV6H7H0_9ACTN</name>
<accession>A0ABV6H7H0</accession>
<keyword evidence="3" id="KW-1185">Reference proteome</keyword>
<dbReference type="RefSeq" id="WP_382362923.1">
    <property type="nucleotide sequence ID" value="NZ_JBHLWV010000016.1"/>
</dbReference>
<gene>
    <name evidence="2" type="ORF">ACFFJD_08150</name>
</gene>
<evidence type="ECO:0000256" key="1">
    <source>
        <dbReference type="SAM" id="Phobius"/>
    </source>
</evidence>
<keyword evidence="1" id="KW-1133">Transmembrane helix</keyword>
<feature type="transmembrane region" description="Helical" evidence="1">
    <location>
        <begin position="37"/>
        <end position="59"/>
    </location>
</feature>
<comment type="caution">
    <text evidence="2">The sequence shown here is derived from an EMBL/GenBank/DDBJ whole genome shotgun (WGS) entry which is preliminary data.</text>
</comment>
<evidence type="ECO:0000313" key="3">
    <source>
        <dbReference type="Proteomes" id="UP001589783"/>
    </source>
</evidence>
<keyword evidence="1" id="KW-0472">Membrane</keyword>
<proteinExistence type="predicted"/>
<dbReference type="EMBL" id="JBHLWV010000016">
    <property type="protein sequence ID" value="MFC0314821.1"/>
    <property type="molecule type" value="Genomic_DNA"/>
</dbReference>
<feature type="transmembrane region" description="Helical" evidence="1">
    <location>
        <begin position="108"/>
        <end position="137"/>
    </location>
</feature>